<sequence>MEISREVIAGEVPILPIEGHIELDGEPGILPEFHEPEERDNLDDLLGGNTILVMWSWDHGRKRKLVKGKARQQETIQWRSMWMQHPVRRQGNGREDMKAYTQSCIQELKHFHQNIE</sequence>
<dbReference type="AlphaFoldDB" id="A0A0G4KGQ7"/>
<keyword evidence="2" id="KW-1185">Reference proteome</keyword>
<gene>
    <name evidence="1" type="ORF">BN1708_009293</name>
</gene>
<reference evidence="1 2" key="1">
    <citation type="submission" date="2015-05" db="EMBL/GenBank/DDBJ databases">
        <authorList>
            <person name="Wang D.B."/>
            <person name="Wang M."/>
        </authorList>
    </citation>
    <scope>NUCLEOTIDE SEQUENCE [LARGE SCALE GENOMIC DNA]</scope>
    <source>
        <strain evidence="1">VL1</strain>
    </source>
</reference>
<organism evidence="1 2">
    <name type="scientific">Verticillium longisporum</name>
    <name type="common">Verticillium dahliae var. longisporum</name>
    <dbReference type="NCBI Taxonomy" id="100787"/>
    <lineage>
        <taxon>Eukaryota</taxon>
        <taxon>Fungi</taxon>
        <taxon>Dikarya</taxon>
        <taxon>Ascomycota</taxon>
        <taxon>Pezizomycotina</taxon>
        <taxon>Sordariomycetes</taxon>
        <taxon>Hypocreomycetidae</taxon>
        <taxon>Glomerellales</taxon>
        <taxon>Plectosphaerellaceae</taxon>
        <taxon>Verticillium</taxon>
    </lineage>
</organism>
<accession>A0A0G4KGQ7</accession>
<proteinExistence type="predicted"/>
<protein>
    <submittedName>
        <fullName evidence="1">Uncharacterized protein</fullName>
    </submittedName>
</protein>
<name>A0A0G4KGQ7_VERLO</name>
<dbReference type="STRING" id="100787.A0A0G4KGQ7"/>
<dbReference type="Proteomes" id="UP000044602">
    <property type="component" value="Unassembled WGS sequence"/>
</dbReference>
<evidence type="ECO:0000313" key="1">
    <source>
        <dbReference type="EMBL" id="CRJ88628.1"/>
    </source>
</evidence>
<dbReference type="EMBL" id="CVQH01000669">
    <property type="protein sequence ID" value="CRJ88628.1"/>
    <property type="molecule type" value="Genomic_DNA"/>
</dbReference>
<evidence type="ECO:0000313" key="2">
    <source>
        <dbReference type="Proteomes" id="UP000044602"/>
    </source>
</evidence>